<gene>
    <name evidence="1" type="ORF">NQ317_004068</name>
</gene>
<proteinExistence type="predicted"/>
<reference evidence="1" key="1">
    <citation type="journal article" date="2023" name="Insect Mol. Biol.">
        <title>Genome sequencing provides insights into the evolution of gene families encoding plant cell wall-degrading enzymes in longhorned beetles.</title>
        <authorList>
            <person name="Shin N.R."/>
            <person name="Okamura Y."/>
            <person name="Kirsch R."/>
            <person name="Pauchet Y."/>
        </authorList>
    </citation>
    <scope>NUCLEOTIDE SEQUENCE</scope>
    <source>
        <strain evidence="1">MMC_N1</strain>
    </source>
</reference>
<dbReference type="EMBL" id="JAPWTJ010000351">
    <property type="protein sequence ID" value="KAJ8979309.1"/>
    <property type="molecule type" value="Genomic_DNA"/>
</dbReference>
<organism evidence="1 2">
    <name type="scientific">Molorchus minor</name>
    <dbReference type="NCBI Taxonomy" id="1323400"/>
    <lineage>
        <taxon>Eukaryota</taxon>
        <taxon>Metazoa</taxon>
        <taxon>Ecdysozoa</taxon>
        <taxon>Arthropoda</taxon>
        <taxon>Hexapoda</taxon>
        <taxon>Insecta</taxon>
        <taxon>Pterygota</taxon>
        <taxon>Neoptera</taxon>
        <taxon>Endopterygota</taxon>
        <taxon>Coleoptera</taxon>
        <taxon>Polyphaga</taxon>
        <taxon>Cucujiformia</taxon>
        <taxon>Chrysomeloidea</taxon>
        <taxon>Cerambycidae</taxon>
        <taxon>Lamiinae</taxon>
        <taxon>Monochamini</taxon>
        <taxon>Molorchus</taxon>
    </lineage>
</organism>
<comment type="caution">
    <text evidence="1">The sequence shown here is derived from an EMBL/GenBank/DDBJ whole genome shotgun (WGS) entry which is preliminary data.</text>
</comment>
<dbReference type="Proteomes" id="UP001162164">
    <property type="component" value="Unassembled WGS sequence"/>
</dbReference>
<sequence>MDCLKLSNDNDDKGWEVESLTYLFYNDFQRTIYLDYPNPIKAADYSYYPYSYRTYRPHTLYYDYYWPLSSLNRYYWPRYPYYRYLYYKYTLPSDRYYHLKGRMLFVRNPISGHLEYRVYPSTPYLRHKIYKPLSLYCDYYYPIRELYWNSSYWPLYRSVSSFIDDLPSRGGQRLQRVTDGPFSPTPTAPHLSSTISTSILGKLSGPFNKDEDVDPPQGFNLFPLHLHGAKDIVSQASKCRTLPQKMEKCFFIHSSHGAGRALLYLH</sequence>
<accession>A0ABQ9JM65</accession>
<evidence type="ECO:0000313" key="1">
    <source>
        <dbReference type="EMBL" id="KAJ8979309.1"/>
    </source>
</evidence>
<keyword evidence="2" id="KW-1185">Reference proteome</keyword>
<evidence type="ECO:0000313" key="2">
    <source>
        <dbReference type="Proteomes" id="UP001162164"/>
    </source>
</evidence>
<name>A0ABQ9JM65_9CUCU</name>
<protein>
    <submittedName>
        <fullName evidence="1">Uncharacterized protein</fullName>
    </submittedName>
</protein>